<feature type="chain" id="PRO_5045964940" evidence="7">
    <location>
        <begin position="33"/>
        <end position="111"/>
    </location>
</feature>
<feature type="signal peptide" evidence="7">
    <location>
        <begin position="1"/>
        <end position="32"/>
    </location>
</feature>
<comment type="caution">
    <text evidence="9">The sequence shown here is derived from an EMBL/GenBank/DDBJ whole genome shotgun (WGS) entry which is preliminary data.</text>
</comment>
<keyword evidence="2 6" id="KW-0349">Heme</keyword>
<keyword evidence="7" id="KW-0732">Signal</keyword>
<dbReference type="InterPro" id="IPR009056">
    <property type="entry name" value="Cyt_c-like_dom"/>
</dbReference>
<keyword evidence="3 6" id="KW-0479">Metal-binding</keyword>
<dbReference type="Proteomes" id="UP001557484">
    <property type="component" value="Unassembled WGS sequence"/>
</dbReference>
<dbReference type="Gene3D" id="1.10.760.10">
    <property type="entry name" value="Cytochrome c-like domain"/>
    <property type="match status" value="1"/>
</dbReference>
<evidence type="ECO:0000256" key="5">
    <source>
        <dbReference type="ARBA" id="ARBA00023004"/>
    </source>
</evidence>
<keyword evidence="1" id="KW-0813">Transport</keyword>
<keyword evidence="5 6" id="KW-0408">Iron</keyword>
<evidence type="ECO:0000256" key="4">
    <source>
        <dbReference type="ARBA" id="ARBA00022982"/>
    </source>
</evidence>
<dbReference type="EMBL" id="JBFRYB010000001">
    <property type="protein sequence ID" value="MEX1665138.1"/>
    <property type="molecule type" value="Genomic_DNA"/>
</dbReference>
<dbReference type="PANTHER" id="PTHR33751:SF9">
    <property type="entry name" value="CYTOCHROME C4"/>
    <property type="match status" value="1"/>
</dbReference>
<gene>
    <name evidence="9" type="ORF">AB4875_06535</name>
</gene>
<evidence type="ECO:0000256" key="6">
    <source>
        <dbReference type="PROSITE-ProRule" id="PRU00433"/>
    </source>
</evidence>
<dbReference type="InterPro" id="IPR036909">
    <property type="entry name" value="Cyt_c-like_dom_sf"/>
</dbReference>
<keyword evidence="10" id="KW-1185">Reference proteome</keyword>
<sequence length="111" mass="11689">MSFTKVLRPFGRGMGCLSLAAVLSLFSLPLLALDAPAKEVTCRACHGAGGAAPIMGSYPKLNGQNKDYLVQSLKAYKGGQRSGGMAAVMVGQAQMLSDQEIDQLAEYYSAQ</sequence>
<dbReference type="InterPro" id="IPR050597">
    <property type="entry name" value="Cytochrome_c_Oxidase_Subunit"/>
</dbReference>
<dbReference type="PANTHER" id="PTHR33751">
    <property type="entry name" value="CBB3-TYPE CYTOCHROME C OXIDASE SUBUNIT FIXP"/>
    <property type="match status" value="1"/>
</dbReference>
<organism evidence="9 10">
    <name type="scientific">Zhongshania arctica</name>
    <dbReference type="NCBI Taxonomy" id="3238302"/>
    <lineage>
        <taxon>Bacteria</taxon>
        <taxon>Pseudomonadati</taxon>
        <taxon>Pseudomonadota</taxon>
        <taxon>Gammaproteobacteria</taxon>
        <taxon>Cellvibrionales</taxon>
        <taxon>Spongiibacteraceae</taxon>
        <taxon>Zhongshania</taxon>
    </lineage>
</organism>
<feature type="domain" description="Cytochrome c" evidence="8">
    <location>
        <begin position="17"/>
        <end position="111"/>
    </location>
</feature>
<protein>
    <submittedName>
        <fullName evidence="9">Cytochrome c</fullName>
    </submittedName>
</protein>
<evidence type="ECO:0000256" key="2">
    <source>
        <dbReference type="ARBA" id="ARBA00022617"/>
    </source>
</evidence>
<dbReference type="SUPFAM" id="SSF46626">
    <property type="entry name" value="Cytochrome c"/>
    <property type="match status" value="1"/>
</dbReference>
<dbReference type="RefSeq" id="WP_368375246.1">
    <property type="nucleotide sequence ID" value="NZ_JBFRYB010000001.1"/>
</dbReference>
<reference evidence="9 10" key="1">
    <citation type="journal article" date="2011" name="Int. J. Syst. Evol. Microbiol.">
        <title>Zhongshania antarctica gen. nov., sp. nov. and Zhongshania guokunii sp. nov., gammaproteobacteria respectively isolated from coastal attached (fast) ice and surface seawater of the Antarctic.</title>
        <authorList>
            <person name="Li H.J."/>
            <person name="Zhang X.Y."/>
            <person name="Chen C.X."/>
            <person name="Zhang Y.J."/>
            <person name="Gao Z.M."/>
            <person name="Yu Y."/>
            <person name="Chen X.L."/>
            <person name="Chen B."/>
            <person name="Zhang Y.Z."/>
        </authorList>
    </citation>
    <scope>NUCLEOTIDE SEQUENCE [LARGE SCALE GENOMIC DNA]</scope>
    <source>
        <strain evidence="9 10">R06B22</strain>
    </source>
</reference>
<accession>A0ABV3TU97</accession>
<evidence type="ECO:0000259" key="8">
    <source>
        <dbReference type="PROSITE" id="PS51007"/>
    </source>
</evidence>
<evidence type="ECO:0000256" key="1">
    <source>
        <dbReference type="ARBA" id="ARBA00022448"/>
    </source>
</evidence>
<dbReference type="Pfam" id="PF13442">
    <property type="entry name" value="Cytochrome_CBB3"/>
    <property type="match status" value="1"/>
</dbReference>
<evidence type="ECO:0000313" key="10">
    <source>
        <dbReference type="Proteomes" id="UP001557484"/>
    </source>
</evidence>
<name>A0ABV3TU97_9GAMM</name>
<dbReference type="PROSITE" id="PS51007">
    <property type="entry name" value="CYTC"/>
    <property type="match status" value="1"/>
</dbReference>
<evidence type="ECO:0000256" key="7">
    <source>
        <dbReference type="SAM" id="SignalP"/>
    </source>
</evidence>
<proteinExistence type="predicted"/>
<evidence type="ECO:0000256" key="3">
    <source>
        <dbReference type="ARBA" id="ARBA00022723"/>
    </source>
</evidence>
<keyword evidence="4" id="KW-0249">Electron transport</keyword>
<evidence type="ECO:0000313" key="9">
    <source>
        <dbReference type="EMBL" id="MEX1665138.1"/>
    </source>
</evidence>